<name>A0ABC8SCG0_9AQUA</name>
<keyword evidence="3" id="KW-1185">Reference proteome</keyword>
<dbReference type="EMBL" id="CAUOFW020002292">
    <property type="protein sequence ID" value="CAK9152743.1"/>
    <property type="molecule type" value="Genomic_DNA"/>
</dbReference>
<accession>A0ABC8SCG0</accession>
<dbReference type="Proteomes" id="UP001642360">
    <property type="component" value="Unassembled WGS sequence"/>
</dbReference>
<protein>
    <submittedName>
        <fullName evidence="2">Uncharacterized protein</fullName>
    </submittedName>
</protein>
<dbReference type="AlphaFoldDB" id="A0ABC8SCG0"/>
<comment type="caution">
    <text evidence="2">The sequence shown here is derived from an EMBL/GenBank/DDBJ whole genome shotgun (WGS) entry which is preliminary data.</text>
</comment>
<evidence type="ECO:0000313" key="2">
    <source>
        <dbReference type="EMBL" id="CAK9152743.1"/>
    </source>
</evidence>
<evidence type="ECO:0000313" key="3">
    <source>
        <dbReference type="Proteomes" id="UP001642360"/>
    </source>
</evidence>
<organism evidence="2 3">
    <name type="scientific">Ilex paraguariensis</name>
    <name type="common">yerba mate</name>
    <dbReference type="NCBI Taxonomy" id="185542"/>
    <lineage>
        <taxon>Eukaryota</taxon>
        <taxon>Viridiplantae</taxon>
        <taxon>Streptophyta</taxon>
        <taxon>Embryophyta</taxon>
        <taxon>Tracheophyta</taxon>
        <taxon>Spermatophyta</taxon>
        <taxon>Magnoliopsida</taxon>
        <taxon>eudicotyledons</taxon>
        <taxon>Gunneridae</taxon>
        <taxon>Pentapetalae</taxon>
        <taxon>asterids</taxon>
        <taxon>campanulids</taxon>
        <taxon>Aquifoliales</taxon>
        <taxon>Aquifoliaceae</taxon>
        <taxon>Ilex</taxon>
    </lineage>
</organism>
<proteinExistence type="predicted"/>
<sequence length="91" mass="9992">MLASASRQKAGLPTVSRQTSRLATSKWQVAWAGHRSSARDLWKFSHSSVPVEISDDDQVYEAVASQNVTQRSVGILTFLSINSTPQIRSGF</sequence>
<reference evidence="2 3" key="1">
    <citation type="submission" date="2024-02" db="EMBL/GenBank/DDBJ databases">
        <authorList>
            <person name="Vignale AGUSTIN F."/>
            <person name="Sosa J E."/>
            <person name="Modenutti C."/>
        </authorList>
    </citation>
    <scope>NUCLEOTIDE SEQUENCE [LARGE SCALE GENOMIC DNA]</scope>
</reference>
<feature type="region of interest" description="Disordered" evidence="1">
    <location>
        <begin position="1"/>
        <end position="21"/>
    </location>
</feature>
<evidence type="ECO:0000256" key="1">
    <source>
        <dbReference type="SAM" id="MobiDB-lite"/>
    </source>
</evidence>
<gene>
    <name evidence="2" type="ORF">ILEXP_LOCUS20977</name>
</gene>